<organism evidence="4 5">
    <name type="scientific">Candidatus Thiothrix anitrata</name>
    <dbReference type="NCBI Taxonomy" id="2823902"/>
    <lineage>
        <taxon>Bacteria</taxon>
        <taxon>Pseudomonadati</taxon>
        <taxon>Pseudomonadota</taxon>
        <taxon>Gammaproteobacteria</taxon>
        <taxon>Thiotrichales</taxon>
        <taxon>Thiotrichaceae</taxon>
        <taxon>Thiothrix</taxon>
    </lineage>
</organism>
<dbReference type="InterPro" id="IPR023370">
    <property type="entry name" value="TrmO-like_N"/>
</dbReference>
<dbReference type="SUPFAM" id="SSF118196">
    <property type="entry name" value="YaeB-like"/>
    <property type="match status" value="1"/>
</dbReference>
<dbReference type="PANTHER" id="PTHR12818">
    <property type="entry name" value="TRNA (ADENINE(37)-N6)-METHYLTRANSFERASE"/>
    <property type="match status" value="1"/>
</dbReference>
<evidence type="ECO:0000313" key="4">
    <source>
        <dbReference type="EMBL" id="QTR51355.1"/>
    </source>
</evidence>
<dbReference type="Pfam" id="PF18389">
    <property type="entry name" value="TrmO_C"/>
    <property type="match status" value="1"/>
</dbReference>
<dbReference type="CDD" id="cd09281">
    <property type="entry name" value="UPF0066"/>
    <property type="match status" value="1"/>
</dbReference>
<dbReference type="Proteomes" id="UP000672027">
    <property type="component" value="Chromosome"/>
</dbReference>
<dbReference type="InterPro" id="IPR036414">
    <property type="entry name" value="YaeB_N_sf"/>
</dbReference>
<sequence>MTSRDAVSSCSLDKGRLGGVSSAVEGVSFNPIGIISSPYKEKFGIPRQPGLVTEAQATLTLLPPYNQSETVRGLEQFSHVWVIFVFHATQDQGWKPTVRPPRLGGNARLGVFATRSTFRPNPLGLSVAKLSAIQVQGRTISLVLTGADLLDGTPVLDIKPYLPYADALSQASAGFAQDTPPAMQTVSFSALASAQCEQQQARWQTNMRRLVEQILSQDPRPSYQHGQPQGRVYAMRLYDFDLRWHYTPAGIEVLELSSN</sequence>
<name>A0ABX7X649_9GAMM</name>
<proteinExistence type="inferred from homology"/>
<evidence type="ECO:0000313" key="5">
    <source>
        <dbReference type="Proteomes" id="UP000672027"/>
    </source>
</evidence>
<dbReference type="Gene3D" id="2.40.30.70">
    <property type="entry name" value="YaeB-like"/>
    <property type="match status" value="1"/>
</dbReference>
<accession>A0ABX7X649</accession>
<dbReference type="NCBIfam" id="TIGR00104">
    <property type="entry name" value="tRNA_TsaA"/>
    <property type="match status" value="1"/>
</dbReference>
<evidence type="ECO:0000259" key="3">
    <source>
        <dbReference type="PROSITE" id="PS51668"/>
    </source>
</evidence>
<dbReference type="InterPro" id="IPR041369">
    <property type="entry name" value="TrmO_C"/>
</dbReference>
<dbReference type="RefSeq" id="WP_210229707.1">
    <property type="nucleotide sequence ID" value="NZ_CP072800.1"/>
</dbReference>
<protein>
    <submittedName>
        <fullName evidence="4">tRNA (N6-threonylcarbamoyladenosine(37)-N6)-methyltransferase TrmO</fullName>
    </submittedName>
</protein>
<evidence type="ECO:0000256" key="2">
    <source>
        <dbReference type="ARBA" id="ARBA00033753"/>
    </source>
</evidence>
<dbReference type="InterPro" id="IPR036413">
    <property type="entry name" value="YaeB-like_sf"/>
</dbReference>
<comment type="similarity">
    <text evidence="2">Belongs to the tRNA methyltransferase O family.</text>
</comment>
<dbReference type="PROSITE" id="PS51668">
    <property type="entry name" value="TSAA_2"/>
    <property type="match status" value="1"/>
</dbReference>
<dbReference type="InterPro" id="IPR040372">
    <property type="entry name" value="YaeB-like"/>
</dbReference>
<reference evidence="4 5" key="1">
    <citation type="submission" date="2021-04" db="EMBL/GenBank/DDBJ databases">
        <title>Genomics, taxonomy and metabolism of representatives of sulfur bacteria of the genus Thiothrix: Thiothrix fructosivorans QT, Thiothrix unzii A1T and three new species, Thiothrix subterranea sp. nov., Thiothrix litoralis sp. nov. and 'Candidatus Thiothrix anitrata' sp. nov.</title>
        <authorList>
            <person name="Ravin N.V."/>
            <person name="Smolyakov D."/>
            <person name="Rudenko T.S."/>
            <person name="Mardanov A.V."/>
            <person name="Beletsky A.V."/>
            <person name="Markov N.D."/>
            <person name="Fomenkov A.I."/>
            <person name="Roberts R.J."/>
            <person name="Karnachuk O.V."/>
            <person name="Novikov A."/>
            <person name="Grabovich M.Y."/>
        </authorList>
    </citation>
    <scope>NUCLEOTIDE SEQUENCE [LARGE SCALE GENOMIC DNA]</scope>
    <source>
        <strain evidence="4 5">A52</strain>
    </source>
</reference>
<dbReference type="InterPro" id="IPR023368">
    <property type="entry name" value="UPF0066_cons_site"/>
</dbReference>
<dbReference type="Gene3D" id="3.30.2310.10">
    <property type="entry name" value="YaeB-like"/>
    <property type="match status" value="1"/>
</dbReference>
<dbReference type="PANTHER" id="PTHR12818:SF0">
    <property type="entry name" value="TRNA (ADENINE(37)-N6)-METHYLTRANSFERASE"/>
    <property type="match status" value="1"/>
</dbReference>
<feature type="domain" description="TsaA-like" evidence="3">
    <location>
        <begin position="29"/>
        <end position="170"/>
    </location>
</feature>
<dbReference type="EMBL" id="CP072800">
    <property type="protein sequence ID" value="QTR51355.1"/>
    <property type="molecule type" value="Genomic_DNA"/>
</dbReference>
<evidence type="ECO:0000256" key="1">
    <source>
        <dbReference type="ARBA" id="ARBA00022691"/>
    </source>
</evidence>
<keyword evidence="5" id="KW-1185">Reference proteome</keyword>
<dbReference type="Pfam" id="PF01980">
    <property type="entry name" value="TrmO_N"/>
    <property type="match status" value="1"/>
</dbReference>
<keyword evidence="1" id="KW-0949">S-adenosyl-L-methionine</keyword>
<dbReference type="PROSITE" id="PS01318">
    <property type="entry name" value="TSAA_1"/>
    <property type="match status" value="1"/>
</dbReference>
<gene>
    <name evidence="4" type="primary">tsaA</name>
    <name evidence="4" type="ORF">J8380_07345</name>
</gene>